<evidence type="ECO:0000313" key="1">
    <source>
        <dbReference type="EMBL" id="MBB4913177.1"/>
    </source>
</evidence>
<dbReference type="RefSeq" id="WP_184711982.1">
    <property type="nucleotide sequence ID" value="NZ_JACHJP010000001.1"/>
</dbReference>
<dbReference type="Gene3D" id="2.10.230.10">
    <property type="entry name" value="Heat shock protein DnaJ, cysteine-rich domain"/>
    <property type="match status" value="1"/>
</dbReference>
<gene>
    <name evidence="1" type="ORF">FHS44_000249</name>
</gene>
<comment type="caution">
    <text evidence="1">The sequence shown here is derived from an EMBL/GenBank/DDBJ whole genome shotgun (WGS) entry which is preliminary data.</text>
</comment>
<organism evidence="1 2">
    <name type="scientific">Streptosporangium saharense</name>
    <dbReference type="NCBI Taxonomy" id="1706840"/>
    <lineage>
        <taxon>Bacteria</taxon>
        <taxon>Bacillati</taxon>
        <taxon>Actinomycetota</taxon>
        <taxon>Actinomycetes</taxon>
        <taxon>Streptosporangiales</taxon>
        <taxon>Streptosporangiaceae</taxon>
        <taxon>Streptosporangium</taxon>
    </lineage>
</organism>
<name>A0A7W7QGI6_9ACTN</name>
<accession>A0A7W7QGI6</accession>
<protein>
    <submittedName>
        <fullName evidence="1">Uncharacterized protein</fullName>
    </submittedName>
</protein>
<evidence type="ECO:0000313" key="2">
    <source>
        <dbReference type="Proteomes" id="UP000552644"/>
    </source>
</evidence>
<dbReference type="Proteomes" id="UP000552644">
    <property type="component" value="Unassembled WGS sequence"/>
</dbReference>
<dbReference type="AlphaFoldDB" id="A0A7W7QGI6"/>
<proteinExistence type="predicted"/>
<reference evidence="1 2" key="1">
    <citation type="submission" date="2020-08" db="EMBL/GenBank/DDBJ databases">
        <title>Genomic Encyclopedia of Type Strains, Phase III (KMG-III): the genomes of soil and plant-associated and newly described type strains.</title>
        <authorList>
            <person name="Whitman W."/>
        </authorList>
    </citation>
    <scope>NUCLEOTIDE SEQUENCE [LARGE SCALE GENOMIC DNA]</scope>
    <source>
        <strain evidence="1 2">CECT 8840</strain>
    </source>
</reference>
<keyword evidence="2" id="KW-1185">Reference proteome</keyword>
<sequence length="101" mass="10512">MTERGTYVLGIPTAAGGKVVLPFLTGEQAERIKAAFEDVAEAAAHVKEKPMGATRPCGNCGGNGHYYETRETRTAAGGTVVTQVEITCRPCKGSGQVSVKA</sequence>
<dbReference type="EMBL" id="JACHJP010000001">
    <property type="protein sequence ID" value="MBB4913177.1"/>
    <property type="molecule type" value="Genomic_DNA"/>
</dbReference>